<organism evidence="2 3">
    <name type="scientific">Treponema berlinense</name>
    <dbReference type="NCBI Taxonomy" id="225004"/>
    <lineage>
        <taxon>Bacteria</taxon>
        <taxon>Pseudomonadati</taxon>
        <taxon>Spirochaetota</taxon>
        <taxon>Spirochaetia</taxon>
        <taxon>Spirochaetales</taxon>
        <taxon>Treponemataceae</taxon>
        <taxon>Treponema</taxon>
    </lineage>
</organism>
<dbReference type="Proteomes" id="UP000190395">
    <property type="component" value="Unassembled WGS sequence"/>
</dbReference>
<evidence type="ECO:0000313" key="2">
    <source>
        <dbReference type="EMBL" id="SJZ79687.1"/>
    </source>
</evidence>
<evidence type="ECO:0000313" key="3">
    <source>
        <dbReference type="Proteomes" id="UP000190395"/>
    </source>
</evidence>
<feature type="chain" id="PRO_5013001603" description="DUF3015 domain-containing protein" evidence="1">
    <location>
        <begin position="25"/>
        <end position="148"/>
    </location>
</feature>
<dbReference type="Pfam" id="PF11220">
    <property type="entry name" value="DUF3015"/>
    <property type="match status" value="1"/>
</dbReference>
<evidence type="ECO:0008006" key="4">
    <source>
        <dbReference type="Google" id="ProtNLM"/>
    </source>
</evidence>
<keyword evidence="3" id="KW-1185">Reference proteome</keyword>
<gene>
    <name evidence="2" type="ORF">SAMN02745152_01251</name>
</gene>
<dbReference type="RefSeq" id="WP_078930995.1">
    <property type="nucleotide sequence ID" value="NZ_CAMCOW010000015.1"/>
</dbReference>
<feature type="signal peptide" evidence="1">
    <location>
        <begin position="1"/>
        <end position="24"/>
    </location>
</feature>
<sequence>MLRKKIAVLVAAVMLTFSSSSVFATSVGPGLGCLLFGEKSGAGWDIVATFLNGIMFNQYFAITFGTSGYKNGLLSMTETNQFVADNMDALAADIAKGEGEYIDTLSTMLNVSDSVAFKATLQDNFDEIFTSADVSAEEVASKIYSFVS</sequence>
<accession>A0A1T4NKX3</accession>
<protein>
    <recommendedName>
        <fullName evidence="4">DUF3015 domain-containing protein</fullName>
    </recommendedName>
</protein>
<dbReference type="STRING" id="225004.SAMN02745152_01251"/>
<evidence type="ECO:0000256" key="1">
    <source>
        <dbReference type="SAM" id="SignalP"/>
    </source>
</evidence>
<dbReference type="InterPro" id="IPR021383">
    <property type="entry name" value="DUF3015"/>
</dbReference>
<name>A0A1T4NKX3_9SPIR</name>
<proteinExistence type="predicted"/>
<dbReference type="AlphaFoldDB" id="A0A1T4NKX3"/>
<dbReference type="OrthoDB" id="334910at2"/>
<reference evidence="2 3" key="1">
    <citation type="submission" date="2017-02" db="EMBL/GenBank/DDBJ databases">
        <authorList>
            <person name="Peterson S.W."/>
        </authorList>
    </citation>
    <scope>NUCLEOTIDE SEQUENCE [LARGE SCALE GENOMIC DNA]</scope>
    <source>
        <strain evidence="2 3">ATCC BAA-909</strain>
    </source>
</reference>
<dbReference type="EMBL" id="FUXC01000006">
    <property type="protein sequence ID" value="SJZ79687.1"/>
    <property type="molecule type" value="Genomic_DNA"/>
</dbReference>
<keyword evidence="1" id="KW-0732">Signal</keyword>
<dbReference type="GeneID" id="303367493"/>